<proteinExistence type="predicted"/>
<organism evidence="1 2">
    <name type="scientific">Chryseobacterium viscerum</name>
    <dbReference type="NCBI Taxonomy" id="1037377"/>
    <lineage>
        <taxon>Bacteria</taxon>
        <taxon>Pseudomonadati</taxon>
        <taxon>Bacteroidota</taxon>
        <taxon>Flavobacteriia</taxon>
        <taxon>Flavobacteriales</taxon>
        <taxon>Weeksellaceae</taxon>
        <taxon>Chryseobacterium group</taxon>
        <taxon>Chryseobacterium</taxon>
    </lineage>
</organism>
<dbReference type="EMBL" id="PPEG02000006">
    <property type="protein sequence ID" value="PWN60237.1"/>
    <property type="molecule type" value="Genomic_DNA"/>
</dbReference>
<dbReference type="NCBIfam" id="NF047798">
    <property type="entry name" value="leader_Chryseo"/>
    <property type="match status" value="1"/>
</dbReference>
<name>A0A316WFQ2_9FLAO</name>
<protein>
    <recommendedName>
        <fullName evidence="3">Bacteriocin</fullName>
    </recommendedName>
</protein>
<evidence type="ECO:0000313" key="2">
    <source>
        <dbReference type="Proteomes" id="UP000236413"/>
    </source>
</evidence>
<gene>
    <name evidence="1" type="ORF">C1634_014810</name>
</gene>
<accession>A0A316WFQ2</accession>
<dbReference type="InterPro" id="IPR058074">
    <property type="entry name" value="Bacteriocin-like"/>
</dbReference>
<evidence type="ECO:0008006" key="3">
    <source>
        <dbReference type="Google" id="ProtNLM"/>
    </source>
</evidence>
<reference evidence="1 2" key="1">
    <citation type="submission" date="2018-04" db="EMBL/GenBank/DDBJ databases">
        <title>Chryseobacterium oncorhynchi 701B-08T from rainbow trout, and Chryseobacterium viscerum 687B-08T from diseased fish.</title>
        <authorList>
            <person name="Jeong J.-J."/>
            <person name="Lee Y.J."/>
            <person name="Pathiraja D."/>
            <person name="Park B."/>
            <person name="Choi I.-G."/>
            <person name="Kim K.D."/>
        </authorList>
    </citation>
    <scope>NUCLEOTIDE SEQUENCE [LARGE SCALE GENOMIC DNA]</scope>
    <source>
        <strain evidence="1 2">687B-08</strain>
    </source>
</reference>
<comment type="caution">
    <text evidence="1">The sequence shown here is derived from an EMBL/GenBank/DDBJ whole genome shotgun (WGS) entry which is preliminary data.</text>
</comment>
<sequence>MKNLKKMKRNELKNVKGGDNPTRVVCVQLMNQFVEVFPEDFCYNPQNSGHTVCVCKRLYGL</sequence>
<dbReference type="Proteomes" id="UP000236413">
    <property type="component" value="Unassembled WGS sequence"/>
</dbReference>
<evidence type="ECO:0000313" key="1">
    <source>
        <dbReference type="EMBL" id="PWN60237.1"/>
    </source>
</evidence>
<dbReference type="AlphaFoldDB" id="A0A316WFQ2"/>